<comment type="similarity">
    <text evidence="1">Belongs to the peptidase U62 family.</text>
</comment>
<dbReference type="EMBL" id="CP003539">
    <property type="protein sequence ID" value="AFX98463.1"/>
    <property type="molecule type" value="Genomic_DNA"/>
</dbReference>
<dbReference type="InterPro" id="IPR051463">
    <property type="entry name" value="Peptidase_U62_metallo"/>
</dbReference>
<name>K7Z3D0_9PROT</name>
<reference evidence="4 5" key="1">
    <citation type="journal article" date="2012" name="Proc. Natl. Acad. Sci. U.S.A.">
        <title>Genome streamlining and chemical defense in a coral reef symbiosis.</title>
        <authorList>
            <person name="Kwan J.C."/>
            <person name="Donia M.S."/>
            <person name="Han A.W."/>
            <person name="Hirose E."/>
            <person name="Haygood M.G."/>
            <person name="Schmidt E.W."/>
        </authorList>
    </citation>
    <scope>NUCLEOTIDE SEQUENCE [LARGE SCALE GENOMIC DNA]</scope>
    <source>
        <strain evidence="4 5">L2</strain>
    </source>
</reference>
<evidence type="ECO:0000259" key="2">
    <source>
        <dbReference type="Pfam" id="PF19289"/>
    </source>
</evidence>
<dbReference type="InterPro" id="IPR045570">
    <property type="entry name" value="Metalloprtase-TldD/E_cen_dom"/>
</dbReference>
<dbReference type="Pfam" id="PF19289">
    <property type="entry name" value="PmbA_TldD_3rd"/>
    <property type="match status" value="1"/>
</dbReference>
<dbReference type="GO" id="GO:0006508">
    <property type="term" value="P:proteolysis"/>
    <property type="evidence" value="ECO:0007669"/>
    <property type="project" value="InterPro"/>
</dbReference>
<dbReference type="Gene3D" id="3.30.2290.10">
    <property type="entry name" value="PmbA/TldD superfamily"/>
    <property type="match status" value="1"/>
</dbReference>
<evidence type="ECO:0000313" key="4">
    <source>
        <dbReference type="EMBL" id="AFX98463.1"/>
    </source>
</evidence>
<gene>
    <name evidence="4" type="ORF">A1OE_263</name>
</gene>
<dbReference type="PANTHER" id="PTHR30624:SF4">
    <property type="entry name" value="METALLOPROTEASE TLDD"/>
    <property type="match status" value="1"/>
</dbReference>
<dbReference type="InterPro" id="IPR045569">
    <property type="entry name" value="Metalloprtase-TldD/E_C"/>
</dbReference>
<dbReference type="eggNOG" id="COG0312">
    <property type="taxonomic scope" value="Bacteria"/>
</dbReference>
<accession>K7Z3D0</accession>
<sequence length="409" mass="43613">MRAVVGEARGFAYAAELSEGAIKRAADAVHAVHAGHNGSMDLSPIISNKAFYISDNPLHGFSTELKINILKDIDAYTRAQDPRVCQVSASLVGSWQAVQIIRIGGQHIADVRPLVRINVQVVVGDGKKMESGYYGCGGRMTFDRYITPDSWKHAANEALRVALVNLSAIEAPAGDMEVVLGPGWPGVMLHEAVGHGLEGDFNRKLTSAYSGMLGQQVAAKGVTVIDDGTLPDRRGSIAVDDEGTPSRRNVLIDKGILVSYMHDRQNARLMGLSTTGNGRRQSHAYPPIPRMTNTYMAAGHLYPEEILKSVRHGIYAVNFAGGSVDITSGKFVFSMNEAYRVENGKIGHAVKGATLIGNGPDVMGKITMIGNDMKFDEGIGTCGKYGQGVPVGVGQPTLKTIVLVGGTVN</sequence>
<dbReference type="KEGG" id="thal:A1OE_263"/>
<evidence type="ECO:0000256" key="1">
    <source>
        <dbReference type="ARBA" id="ARBA00005836"/>
    </source>
</evidence>
<evidence type="ECO:0000313" key="5">
    <source>
        <dbReference type="Proteomes" id="UP000010077"/>
    </source>
</evidence>
<dbReference type="HOGENOM" id="CLU_026425_1_0_5"/>
<dbReference type="STRING" id="1193729.A1OE_263"/>
<dbReference type="Proteomes" id="UP000010077">
    <property type="component" value="Chromosome"/>
</dbReference>
<organism evidence="4 5">
    <name type="scientific">Candidatus Endolissoclinum faulkneri L2</name>
    <dbReference type="NCBI Taxonomy" id="1193729"/>
    <lineage>
        <taxon>Bacteria</taxon>
        <taxon>Pseudomonadati</taxon>
        <taxon>Pseudomonadota</taxon>
        <taxon>Alphaproteobacteria</taxon>
        <taxon>Rhodospirillales</taxon>
        <taxon>Rhodospirillaceae</taxon>
        <taxon>Candidatus Endolissoclinum</taxon>
    </lineage>
</organism>
<dbReference type="GO" id="GO:0008237">
    <property type="term" value="F:metallopeptidase activity"/>
    <property type="evidence" value="ECO:0007669"/>
    <property type="project" value="InterPro"/>
</dbReference>
<evidence type="ECO:0000259" key="3">
    <source>
        <dbReference type="Pfam" id="PF19290"/>
    </source>
</evidence>
<dbReference type="GO" id="GO:0005829">
    <property type="term" value="C:cytosol"/>
    <property type="evidence" value="ECO:0007669"/>
    <property type="project" value="TreeGrafter"/>
</dbReference>
<dbReference type="AlphaFoldDB" id="K7Z3D0"/>
<protein>
    <submittedName>
        <fullName evidence="4">Modulator of DNA gyrase family protein</fullName>
    </submittedName>
</protein>
<proteinExistence type="inferred from homology"/>
<dbReference type="InterPro" id="IPR036059">
    <property type="entry name" value="TldD/PmbA_sf"/>
</dbReference>
<dbReference type="InterPro" id="IPR035068">
    <property type="entry name" value="TldD/PmbA_N"/>
</dbReference>
<dbReference type="PANTHER" id="PTHR30624">
    <property type="entry name" value="UNCHARACTERIZED PROTEIN TLDD AND PMBA"/>
    <property type="match status" value="1"/>
</dbReference>
<dbReference type="SUPFAM" id="SSF111283">
    <property type="entry name" value="Putative modulator of DNA gyrase, PmbA/TldD"/>
    <property type="match status" value="1"/>
</dbReference>
<keyword evidence="5" id="KW-1185">Reference proteome</keyword>
<dbReference type="Pfam" id="PF19290">
    <property type="entry name" value="PmbA_TldD_2nd"/>
    <property type="match status" value="1"/>
</dbReference>
<dbReference type="PATRIC" id="fig|1193729.4.peg.162"/>
<feature type="domain" description="Metalloprotease TldD/E central" evidence="3">
    <location>
        <begin position="59"/>
        <end position="166"/>
    </location>
</feature>
<feature type="domain" description="Metalloprotease TldD/E C-terminal" evidence="2">
    <location>
        <begin position="174"/>
        <end position="397"/>
    </location>
</feature>